<reference evidence="9" key="1">
    <citation type="journal article" date="2014" name="Int. J. Syst. Evol. Microbiol.">
        <title>Complete genome sequence of Corynebacterium casei LMG S-19264T (=DSM 44701T), isolated from a smear-ripened cheese.</title>
        <authorList>
            <consortium name="US DOE Joint Genome Institute (JGI-PGF)"/>
            <person name="Walter F."/>
            <person name="Albersmeier A."/>
            <person name="Kalinowski J."/>
            <person name="Ruckert C."/>
        </authorList>
    </citation>
    <scope>NUCLEOTIDE SEQUENCE</scope>
    <source>
        <strain evidence="9">KCTC 42650</strain>
    </source>
</reference>
<reference evidence="9" key="2">
    <citation type="submission" date="2020-09" db="EMBL/GenBank/DDBJ databases">
        <authorList>
            <person name="Sun Q."/>
            <person name="Kim S."/>
        </authorList>
    </citation>
    <scope>NUCLEOTIDE SEQUENCE</scope>
    <source>
        <strain evidence="9">KCTC 42650</strain>
    </source>
</reference>
<protein>
    <recommendedName>
        <fullName evidence="8">Cytochrome c domain-containing protein</fullName>
    </recommendedName>
</protein>
<keyword evidence="3 6" id="KW-0479">Metal-binding</keyword>
<proteinExistence type="predicted"/>
<dbReference type="Pfam" id="PF00034">
    <property type="entry name" value="Cytochrom_C"/>
    <property type="match status" value="2"/>
</dbReference>
<keyword evidence="1" id="KW-0813">Transport</keyword>
<evidence type="ECO:0000256" key="2">
    <source>
        <dbReference type="ARBA" id="ARBA00022617"/>
    </source>
</evidence>
<keyword evidence="5 6" id="KW-0408">Iron</keyword>
<evidence type="ECO:0000313" key="10">
    <source>
        <dbReference type="Proteomes" id="UP000626220"/>
    </source>
</evidence>
<dbReference type="Gene3D" id="1.10.760.10">
    <property type="entry name" value="Cytochrome c-like domain"/>
    <property type="match status" value="2"/>
</dbReference>
<evidence type="ECO:0000256" key="5">
    <source>
        <dbReference type="ARBA" id="ARBA00023004"/>
    </source>
</evidence>
<feature type="domain" description="Cytochrome c" evidence="8">
    <location>
        <begin position="262"/>
        <end position="365"/>
    </location>
</feature>
<sequence>MSKFPKHLAIALAGALVVAGPASAEKFGLGRPAAPDEIAAWDHDVNPEGVGLPVGSGSVEDGEALFGDYCAICHGDFAEGVDNWPKLAGGQGTLDHKDPLKTVGSYWPHVTTTWDYVNRSMPFGNAQTLTVDEVYAVVAYILYSNDLVEDDFVLSNENLLDIELPNKDGFIIDDRAESEYSKWSGEPCMTDCKDKVEITMRAMVLDVTPEETKARKVQELVKSTNPRNAAAAEAVPAAAEATTEAPAAEEAKPEETAALDPALVAKGETVFKKCAACHQVGEGAKNKVGPMLNAVFGHPAGAVEGFGYSKQLKAAAEGGLVWDDATLAEFLAKPRDYIKGTKMSFNGLKKDEEIAAVIAYLKSFAQ</sequence>
<keyword evidence="7" id="KW-0732">Signal</keyword>
<name>A0A8J3M7P9_9RHOB</name>
<keyword evidence="4" id="KW-0249">Electron transport</keyword>
<evidence type="ECO:0000256" key="3">
    <source>
        <dbReference type="ARBA" id="ARBA00022723"/>
    </source>
</evidence>
<evidence type="ECO:0000256" key="7">
    <source>
        <dbReference type="SAM" id="SignalP"/>
    </source>
</evidence>
<feature type="chain" id="PRO_5035323367" description="Cytochrome c domain-containing protein" evidence="7">
    <location>
        <begin position="25"/>
        <end position="366"/>
    </location>
</feature>
<evidence type="ECO:0000259" key="8">
    <source>
        <dbReference type="PROSITE" id="PS51007"/>
    </source>
</evidence>
<evidence type="ECO:0000256" key="1">
    <source>
        <dbReference type="ARBA" id="ARBA00022448"/>
    </source>
</evidence>
<dbReference type="InterPro" id="IPR002327">
    <property type="entry name" value="Cyt_c_1A/1B"/>
</dbReference>
<dbReference type="PANTHER" id="PTHR11961">
    <property type="entry name" value="CYTOCHROME C"/>
    <property type="match status" value="1"/>
</dbReference>
<evidence type="ECO:0000256" key="4">
    <source>
        <dbReference type="ARBA" id="ARBA00022982"/>
    </source>
</evidence>
<dbReference type="GO" id="GO:0009055">
    <property type="term" value="F:electron transfer activity"/>
    <property type="evidence" value="ECO:0007669"/>
    <property type="project" value="InterPro"/>
</dbReference>
<keyword evidence="2 6" id="KW-0349">Heme</keyword>
<evidence type="ECO:0000313" key="9">
    <source>
        <dbReference type="EMBL" id="GHF49138.1"/>
    </source>
</evidence>
<organism evidence="9 10">
    <name type="scientific">Seohaeicola zhoushanensis</name>
    <dbReference type="NCBI Taxonomy" id="1569283"/>
    <lineage>
        <taxon>Bacteria</taxon>
        <taxon>Pseudomonadati</taxon>
        <taxon>Pseudomonadota</taxon>
        <taxon>Alphaproteobacteria</taxon>
        <taxon>Rhodobacterales</taxon>
        <taxon>Roseobacteraceae</taxon>
        <taxon>Seohaeicola</taxon>
    </lineage>
</organism>
<dbReference type="RefSeq" id="WP_189680024.1">
    <property type="nucleotide sequence ID" value="NZ_BNCJ01000004.1"/>
</dbReference>
<keyword evidence="10" id="KW-1185">Reference proteome</keyword>
<feature type="domain" description="Cytochrome c" evidence="8">
    <location>
        <begin position="57"/>
        <end position="145"/>
    </location>
</feature>
<gene>
    <name evidence="9" type="ORF">GCM10017056_20910</name>
</gene>
<dbReference type="PRINTS" id="PR00604">
    <property type="entry name" value="CYTCHRMECIAB"/>
</dbReference>
<accession>A0A8J3M7P9</accession>
<dbReference type="AlphaFoldDB" id="A0A8J3M7P9"/>
<dbReference type="InterPro" id="IPR009056">
    <property type="entry name" value="Cyt_c-like_dom"/>
</dbReference>
<evidence type="ECO:0000256" key="6">
    <source>
        <dbReference type="PROSITE-ProRule" id="PRU00433"/>
    </source>
</evidence>
<dbReference type="GO" id="GO:0046872">
    <property type="term" value="F:metal ion binding"/>
    <property type="evidence" value="ECO:0007669"/>
    <property type="project" value="UniProtKB-KW"/>
</dbReference>
<feature type="signal peptide" evidence="7">
    <location>
        <begin position="1"/>
        <end position="24"/>
    </location>
</feature>
<dbReference type="PROSITE" id="PS51007">
    <property type="entry name" value="CYTC"/>
    <property type="match status" value="2"/>
</dbReference>
<dbReference type="InterPro" id="IPR036909">
    <property type="entry name" value="Cyt_c-like_dom_sf"/>
</dbReference>
<dbReference type="GO" id="GO:0020037">
    <property type="term" value="F:heme binding"/>
    <property type="evidence" value="ECO:0007669"/>
    <property type="project" value="InterPro"/>
</dbReference>
<dbReference type="Proteomes" id="UP000626220">
    <property type="component" value="Unassembled WGS sequence"/>
</dbReference>
<dbReference type="SUPFAM" id="SSF46626">
    <property type="entry name" value="Cytochrome c"/>
    <property type="match status" value="2"/>
</dbReference>
<dbReference type="EMBL" id="BNCJ01000004">
    <property type="protein sequence ID" value="GHF49138.1"/>
    <property type="molecule type" value="Genomic_DNA"/>
</dbReference>
<comment type="caution">
    <text evidence="9">The sequence shown here is derived from an EMBL/GenBank/DDBJ whole genome shotgun (WGS) entry which is preliminary data.</text>
</comment>